<reference evidence="1" key="1">
    <citation type="submission" date="2018-01" db="EMBL/GenBank/DDBJ databases">
        <authorList>
            <person name="Gaut B.S."/>
            <person name="Morton B.R."/>
            <person name="Clegg M.T."/>
            <person name="Duvall M.R."/>
        </authorList>
    </citation>
    <scope>NUCLEOTIDE SEQUENCE</scope>
    <source>
        <strain evidence="1">Lactobacillus helveticus</strain>
    </source>
</reference>
<proteinExistence type="predicted"/>
<organism evidence="1">
    <name type="scientific">Lactobacillus helveticus</name>
    <name type="common">Lactobacillus suntoryeus</name>
    <dbReference type="NCBI Taxonomy" id="1587"/>
    <lineage>
        <taxon>Bacteria</taxon>
        <taxon>Bacillati</taxon>
        <taxon>Bacillota</taxon>
        <taxon>Bacilli</taxon>
        <taxon>Lactobacillales</taxon>
        <taxon>Lactobacillaceae</taxon>
        <taxon>Lactobacillus</taxon>
    </lineage>
</organism>
<dbReference type="InterPro" id="IPR047951">
    <property type="entry name" value="Transpos_ISL3"/>
</dbReference>
<protein>
    <submittedName>
        <fullName evidence="1">Uncharacterized protein</fullName>
    </submittedName>
</protein>
<dbReference type="PANTHER" id="PTHR33498:SF1">
    <property type="entry name" value="TRANSPOSASE FOR INSERTION SEQUENCE ELEMENT IS1557"/>
    <property type="match status" value="1"/>
</dbReference>
<gene>
    <name evidence="1" type="ORF">BDKNPLJD_01931</name>
</gene>
<dbReference type="PANTHER" id="PTHR33498">
    <property type="entry name" value="TRANSPOSASE FOR INSERTION SEQUENCE ELEMENT IS1557"/>
    <property type="match status" value="1"/>
</dbReference>
<accession>A0A2X0PX90</accession>
<evidence type="ECO:0000313" key="1">
    <source>
        <dbReference type="EMBL" id="SPB26556.1"/>
    </source>
</evidence>
<sequence length="176" mass="19979">MSSFNNCIKFDLDIKEKNIVFKDYFYKMVQMKKHKIYEAELIQPACPFCGSLDLLHNGHLITNIRYPTANASLPVIIRLAKQRVKCRDCDHWSMAQSELVNKYCSISNASKLKVLSALTEDRSMTSIARENMFRSIPSRECWAAALTVSLTAMSICQLIWLSMNSKALIVSCTLSA</sequence>
<dbReference type="EMBL" id="OGTV01000099">
    <property type="protein sequence ID" value="SPB26556.1"/>
    <property type="molecule type" value="Genomic_DNA"/>
</dbReference>
<name>A0A2X0PX90_LACHE</name>
<dbReference type="AlphaFoldDB" id="A0A2X0PX90"/>